<gene>
    <name evidence="1" type="ORF">HNY73_015164</name>
</gene>
<name>A0A8T0ERH9_ARGBR</name>
<reference evidence="1" key="1">
    <citation type="journal article" date="2020" name="bioRxiv">
        <title>Chromosome-level reference genome of the European wasp spider Argiope bruennichi: a resource for studies on range expansion and evolutionary adaptation.</title>
        <authorList>
            <person name="Sheffer M.M."/>
            <person name="Hoppe A."/>
            <person name="Krehenwinkel H."/>
            <person name="Uhl G."/>
            <person name="Kuss A.W."/>
            <person name="Jensen L."/>
            <person name="Jensen C."/>
            <person name="Gillespie R.G."/>
            <person name="Hoff K.J."/>
            <person name="Prost S."/>
        </authorList>
    </citation>
    <scope>NUCLEOTIDE SEQUENCE</scope>
</reference>
<evidence type="ECO:0000313" key="1">
    <source>
        <dbReference type="EMBL" id="KAF8778440.1"/>
    </source>
</evidence>
<keyword evidence="2" id="KW-1185">Reference proteome</keyword>
<sequence>MELFKILMELQIQRSRQRSILMELSYPRSEPNGVIRSYGAIRSKDQQPNGAIKILMELSDPNRAIRSIMELFISTKIRAS</sequence>
<organism evidence="1 2">
    <name type="scientific">Argiope bruennichi</name>
    <name type="common">Wasp spider</name>
    <name type="synonym">Aranea bruennichi</name>
    <dbReference type="NCBI Taxonomy" id="94029"/>
    <lineage>
        <taxon>Eukaryota</taxon>
        <taxon>Metazoa</taxon>
        <taxon>Ecdysozoa</taxon>
        <taxon>Arthropoda</taxon>
        <taxon>Chelicerata</taxon>
        <taxon>Arachnida</taxon>
        <taxon>Araneae</taxon>
        <taxon>Araneomorphae</taxon>
        <taxon>Entelegynae</taxon>
        <taxon>Araneoidea</taxon>
        <taxon>Araneidae</taxon>
        <taxon>Argiope</taxon>
    </lineage>
</organism>
<comment type="caution">
    <text evidence="1">The sequence shown here is derived from an EMBL/GenBank/DDBJ whole genome shotgun (WGS) entry which is preliminary data.</text>
</comment>
<dbReference type="Proteomes" id="UP000807504">
    <property type="component" value="Unassembled WGS sequence"/>
</dbReference>
<dbReference type="EMBL" id="JABXBU010002072">
    <property type="protein sequence ID" value="KAF8778440.1"/>
    <property type="molecule type" value="Genomic_DNA"/>
</dbReference>
<protein>
    <submittedName>
        <fullName evidence="1">Uncharacterized protein</fullName>
    </submittedName>
</protein>
<accession>A0A8T0ERH9</accession>
<dbReference type="AlphaFoldDB" id="A0A8T0ERH9"/>
<proteinExistence type="predicted"/>
<reference evidence="1" key="2">
    <citation type="submission" date="2020-06" db="EMBL/GenBank/DDBJ databases">
        <authorList>
            <person name="Sheffer M."/>
        </authorList>
    </citation>
    <scope>NUCLEOTIDE SEQUENCE</scope>
</reference>
<evidence type="ECO:0000313" key="2">
    <source>
        <dbReference type="Proteomes" id="UP000807504"/>
    </source>
</evidence>